<feature type="domain" description="Cryptic loci regulator 2 N-terminal" evidence="3">
    <location>
        <begin position="86"/>
        <end position="168"/>
    </location>
</feature>
<dbReference type="Pfam" id="PF10383">
    <property type="entry name" value="Clr2"/>
    <property type="match status" value="1"/>
</dbReference>
<sequence length="671" mass="75641">MARFYPLYVRRSDGKIEIIVKGKRKELNQPTEDQLDQRPDKDGVSDFYREVALEEPKHMDWRRKLGGMLARELNWKDKTGGDNGCILVSFPENYRLYEHVKKTEKDGKAEVKSKTHATAGNDRQDAYLYGHPDGRKKRFRSPNDFFPHLLWLCTDESGDPDNCTCKICTPEDVETVLPGVKLKMPERPVAQVQLPNTMARQLSAQGIKQEPVSRPVSAAPKPLTPTPLPQAKTEDHRLDRRYNIFMYRPGELVWFKRGQAWGLGVILRRWFLQSGPNNTSHQYLVQPLSYPGHNAKPVVKSSDSEMRPWLAWSVPRFTNEGLNNLANPPRYDNADWRGMMEKRYGSGDMEVDGSILAAKTVDSTYTLFNHNRTIQPEALVQENHYDGIFLGAEKIWTGDPIRLHRTDRTTDIMVVHSIIDIKTVSAMNKNQILDQTVKLQGDIYTLATVAHQNPAIPSPAAPNNNPHLPTRLTEDLAYRNARSIPAKRTASYWKLTTPQLRIDLNEIKGRWYEASLVLPILQPQLFEEASRRGDIQESSLWMNSRGDCINSNRAQNLPRLQRVNVRKEGRKEAFGRSVPGNVAILEGLRPPVPEGVDPSLEAPQQPQGSVGGGNVNTSTAMEIDPRFETADDGGGGDDGQAQDDGGLEEFMNLDDEMFGGGSGQQSPFFKL</sequence>
<comment type="caution">
    <text evidence="4">The sequence shown here is derived from an EMBL/GenBank/DDBJ whole genome shotgun (WGS) entry which is preliminary data.</text>
</comment>
<accession>A0ABR0DZA6</accession>
<dbReference type="InterPro" id="IPR018839">
    <property type="entry name" value="Tscrpt-silencing_Clr2_C"/>
</dbReference>
<dbReference type="Pfam" id="PF16761">
    <property type="entry name" value="Clr2_transil"/>
    <property type="match status" value="1"/>
</dbReference>
<proteinExistence type="predicted"/>
<name>A0ABR0DZA6_ZASCE</name>
<dbReference type="PANTHER" id="PTHR38046:SF1">
    <property type="entry name" value="CRYPTIC LOCI REGULATOR 2"/>
    <property type="match status" value="1"/>
</dbReference>
<dbReference type="Proteomes" id="UP001305779">
    <property type="component" value="Unassembled WGS sequence"/>
</dbReference>
<dbReference type="PANTHER" id="PTHR38046">
    <property type="entry name" value="CRYPTIC LOCI REGULATOR 2"/>
    <property type="match status" value="1"/>
</dbReference>
<feature type="region of interest" description="Disordered" evidence="1">
    <location>
        <begin position="588"/>
        <end position="671"/>
    </location>
</feature>
<organism evidence="4 5">
    <name type="scientific">Zasmidium cellare</name>
    <name type="common">Wine cellar mold</name>
    <name type="synonym">Racodium cellare</name>
    <dbReference type="NCBI Taxonomy" id="395010"/>
    <lineage>
        <taxon>Eukaryota</taxon>
        <taxon>Fungi</taxon>
        <taxon>Dikarya</taxon>
        <taxon>Ascomycota</taxon>
        <taxon>Pezizomycotina</taxon>
        <taxon>Dothideomycetes</taxon>
        <taxon>Dothideomycetidae</taxon>
        <taxon>Mycosphaerellales</taxon>
        <taxon>Mycosphaerellaceae</taxon>
        <taxon>Zasmidium</taxon>
    </lineage>
</organism>
<evidence type="ECO:0000259" key="2">
    <source>
        <dbReference type="Pfam" id="PF10383"/>
    </source>
</evidence>
<feature type="region of interest" description="Disordered" evidence="1">
    <location>
        <begin position="207"/>
        <end position="231"/>
    </location>
</feature>
<dbReference type="InterPro" id="IPR031915">
    <property type="entry name" value="Clr2_N"/>
</dbReference>
<gene>
    <name evidence="4" type="ORF">PRZ48_014629</name>
</gene>
<keyword evidence="5" id="KW-1185">Reference proteome</keyword>
<feature type="domain" description="Cryptic loci regulator 2 C-terminal" evidence="2">
    <location>
        <begin position="384"/>
        <end position="513"/>
    </location>
</feature>
<protein>
    <submittedName>
        <fullName evidence="4">Uncharacterized protein</fullName>
    </submittedName>
</protein>
<dbReference type="EMBL" id="JAXOVC010000014">
    <property type="protein sequence ID" value="KAK4494331.1"/>
    <property type="molecule type" value="Genomic_DNA"/>
</dbReference>
<feature type="compositionally biased region" description="Acidic residues" evidence="1">
    <location>
        <begin position="645"/>
        <end position="657"/>
    </location>
</feature>
<evidence type="ECO:0000313" key="5">
    <source>
        <dbReference type="Proteomes" id="UP001305779"/>
    </source>
</evidence>
<reference evidence="4 5" key="1">
    <citation type="journal article" date="2023" name="G3 (Bethesda)">
        <title>A chromosome-level genome assembly of Zasmidium syzygii isolated from banana leaves.</title>
        <authorList>
            <person name="van Westerhoven A.C."/>
            <person name="Mehrabi R."/>
            <person name="Talebi R."/>
            <person name="Steentjes M.B.F."/>
            <person name="Corcolon B."/>
            <person name="Chong P.A."/>
            <person name="Kema G.H.J."/>
            <person name="Seidl M.F."/>
        </authorList>
    </citation>
    <scope>NUCLEOTIDE SEQUENCE [LARGE SCALE GENOMIC DNA]</scope>
    <source>
        <strain evidence="4 5">P124</strain>
    </source>
</reference>
<dbReference type="InterPro" id="IPR038986">
    <property type="entry name" value="Clr2"/>
</dbReference>
<evidence type="ECO:0000313" key="4">
    <source>
        <dbReference type="EMBL" id="KAK4494331.1"/>
    </source>
</evidence>
<evidence type="ECO:0000256" key="1">
    <source>
        <dbReference type="SAM" id="MobiDB-lite"/>
    </source>
</evidence>
<evidence type="ECO:0000259" key="3">
    <source>
        <dbReference type="Pfam" id="PF16761"/>
    </source>
</evidence>